<organism evidence="1 2">
    <name type="scientific">Orbilia ellipsospora</name>
    <dbReference type="NCBI Taxonomy" id="2528407"/>
    <lineage>
        <taxon>Eukaryota</taxon>
        <taxon>Fungi</taxon>
        <taxon>Dikarya</taxon>
        <taxon>Ascomycota</taxon>
        <taxon>Pezizomycotina</taxon>
        <taxon>Orbiliomycetes</taxon>
        <taxon>Orbiliales</taxon>
        <taxon>Orbiliaceae</taxon>
        <taxon>Orbilia</taxon>
    </lineage>
</organism>
<name>A0AAV9X9V4_9PEZI</name>
<protein>
    <submittedName>
        <fullName evidence="1">Uncharacterized protein</fullName>
    </submittedName>
</protein>
<comment type="caution">
    <text evidence="1">The sequence shown here is derived from an EMBL/GenBank/DDBJ whole genome shotgun (WGS) entry which is preliminary data.</text>
</comment>
<accession>A0AAV9X9V4</accession>
<evidence type="ECO:0000313" key="2">
    <source>
        <dbReference type="Proteomes" id="UP001365542"/>
    </source>
</evidence>
<keyword evidence="2" id="KW-1185">Reference proteome</keyword>
<sequence length="439" mass="49198">MASTFVNRNRSNLDDFLRDFGIQRSQLKEKLILANFGESLEAFSRETRIQFTGIEFGFSAETADHYVQVYCKASPPRDFAQMPEWRKINKPDGRDFWQFVPAGGRDSKPVEILFEASQNLTLDAIVGACVWTYDGETRQQMTHPFVIEVNNEKWGVTVGHGFYEESSTSELNSVSYCLPDSPTEDCNDCTNDHCKILCFEKTDQDRVIVISGKNDIVTFNPFKSGGNPEDQIYSLPEGKKKWDPMNSLWIDCGVFKIPNDNPKVKVRPLKVSSVLEDPSVLDELAGKNAYAHKVVTSLGAVGTEPLSLWMLYLGIAMAKINERDTILFKKGAITGWTFGKLLGATDIRVQATHIGPAPDQGDCGAIWWIIDVGDFTNSGQLLDTVTAYPLGYHEAHDDQMDVSYFPTYHAALGKLAATEGTKEQFQNYKIFANDSYVWV</sequence>
<reference evidence="1 2" key="1">
    <citation type="submission" date="2019-10" db="EMBL/GenBank/DDBJ databases">
        <authorList>
            <person name="Palmer J.M."/>
        </authorList>
    </citation>
    <scope>NUCLEOTIDE SEQUENCE [LARGE SCALE GENOMIC DNA]</scope>
    <source>
        <strain evidence="1 2">TWF694</strain>
    </source>
</reference>
<gene>
    <name evidence="1" type="ORF">TWF694_010022</name>
</gene>
<proteinExistence type="predicted"/>
<dbReference type="Proteomes" id="UP001365542">
    <property type="component" value="Unassembled WGS sequence"/>
</dbReference>
<dbReference type="AlphaFoldDB" id="A0AAV9X9V4"/>
<evidence type="ECO:0000313" key="1">
    <source>
        <dbReference type="EMBL" id="KAK6538437.1"/>
    </source>
</evidence>
<dbReference type="EMBL" id="JAVHJO010000007">
    <property type="protein sequence ID" value="KAK6538437.1"/>
    <property type="molecule type" value="Genomic_DNA"/>
</dbReference>